<accession>A0A085NC56</accession>
<evidence type="ECO:0000313" key="1">
    <source>
        <dbReference type="EMBL" id="KFD67052.1"/>
    </source>
</evidence>
<gene>
    <name evidence="1" type="ORF">M514_13972</name>
</gene>
<dbReference type="AlphaFoldDB" id="A0A085NC56"/>
<sequence>MKSLKVASTSSDIPVKASCSLVASSLMFCWAKKRSNRANHNSGSAAPNVGTLMDVEMVVSVDGGAVPGDLGTILAKGSGSPI</sequence>
<dbReference type="EMBL" id="KL367519">
    <property type="protein sequence ID" value="KFD67052.1"/>
    <property type="molecule type" value="Genomic_DNA"/>
</dbReference>
<organism evidence="1">
    <name type="scientific">Trichuris suis</name>
    <name type="common">pig whipworm</name>
    <dbReference type="NCBI Taxonomy" id="68888"/>
    <lineage>
        <taxon>Eukaryota</taxon>
        <taxon>Metazoa</taxon>
        <taxon>Ecdysozoa</taxon>
        <taxon>Nematoda</taxon>
        <taxon>Enoplea</taxon>
        <taxon>Dorylaimia</taxon>
        <taxon>Trichinellida</taxon>
        <taxon>Trichuridae</taxon>
        <taxon>Trichuris</taxon>
    </lineage>
</organism>
<name>A0A085NC56_9BILA</name>
<protein>
    <submittedName>
        <fullName evidence="1">Uncharacterized protein</fullName>
    </submittedName>
</protein>
<proteinExistence type="predicted"/>
<reference evidence="1" key="1">
    <citation type="journal article" date="2014" name="Nat. Genet.">
        <title>Genome and transcriptome of the porcine whipworm Trichuris suis.</title>
        <authorList>
            <person name="Jex A.R."/>
            <person name="Nejsum P."/>
            <person name="Schwarz E.M."/>
            <person name="Hu L."/>
            <person name="Young N.D."/>
            <person name="Hall R.S."/>
            <person name="Korhonen P.K."/>
            <person name="Liao S."/>
            <person name="Thamsborg S."/>
            <person name="Xia J."/>
            <person name="Xu P."/>
            <person name="Wang S."/>
            <person name="Scheerlinck J.P."/>
            <person name="Hofmann A."/>
            <person name="Sternberg P.W."/>
            <person name="Wang J."/>
            <person name="Gasser R.B."/>
        </authorList>
    </citation>
    <scope>NUCLEOTIDE SEQUENCE [LARGE SCALE GENOMIC DNA]</scope>
    <source>
        <strain evidence="1">DCEP-RM93F</strain>
    </source>
</reference>
<dbReference type="Proteomes" id="UP000030758">
    <property type="component" value="Unassembled WGS sequence"/>
</dbReference>